<accession>A0A918KVH0</accession>
<dbReference type="PANTHER" id="PTHR34697:SF2">
    <property type="entry name" value="PHOSPHATIDYLGLYCEROL LYSYLTRANSFERASE"/>
    <property type="match status" value="1"/>
</dbReference>
<dbReference type="SUPFAM" id="SSF55729">
    <property type="entry name" value="Acyl-CoA N-acyltransferases (Nat)"/>
    <property type="match status" value="1"/>
</dbReference>
<keyword evidence="2" id="KW-1003">Cell membrane</keyword>
<feature type="domain" description="Phosphatidylglycerol lysyltransferase C-terminal" evidence="6">
    <location>
        <begin position="61"/>
        <end position="328"/>
    </location>
</feature>
<dbReference type="Pfam" id="PF09924">
    <property type="entry name" value="LPG_synthase_C"/>
    <property type="match status" value="1"/>
</dbReference>
<keyword evidence="5" id="KW-0472">Membrane</keyword>
<evidence type="ECO:0000256" key="1">
    <source>
        <dbReference type="ARBA" id="ARBA00004651"/>
    </source>
</evidence>
<organism evidence="7 8">
    <name type="scientific">Deinococcus ruber</name>
    <dbReference type="NCBI Taxonomy" id="1848197"/>
    <lineage>
        <taxon>Bacteria</taxon>
        <taxon>Thermotogati</taxon>
        <taxon>Deinococcota</taxon>
        <taxon>Deinococci</taxon>
        <taxon>Deinococcales</taxon>
        <taxon>Deinococcaceae</taxon>
        <taxon>Deinococcus</taxon>
    </lineage>
</organism>
<dbReference type="GO" id="GO:0005886">
    <property type="term" value="C:plasma membrane"/>
    <property type="evidence" value="ECO:0007669"/>
    <property type="project" value="UniProtKB-SubCell"/>
</dbReference>
<evidence type="ECO:0000259" key="6">
    <source>
        <dbReference type="Pfam" id="PF09924"/>
    </source>
</evidence>
<keyword evidence="8" id="KW-1185">Reference proteome</keyword>
<dbReference type="GO" id="GO:0016755">
    <property type="term" value="F:aminoacyltransferase activity"/>
    <property type="evidence" value="ECO:0007669"/>
    <property type="project" value="TreeGrafter"/>
</dbReference>
<sequence length="351" mass="38260">MPVHSISHDVLPSSAFQLQGADLDTLTRWHARYAVNPSSMPALASMTHVLTLTGISGGFGVQQTGNVLLAAGEPLAPTWAWPDFASALLTLARQLKAVPCFAPVGTEFAAILHAAGLCSVRLGSTPYIHLQDWPQRGNVGAKIRHAVNRAARDGVEIRAARPPSTPEAALRWRGEVEALCAQWLRERKANVPFHWVFELQPLRHLHAKRYFEARQGGQLVGLIAASPLPGRAGWYLEDVLQDPRASTSTGTALVAAALSALKADGVRLATLGGVPLSSMRGWDGADVTRLERWAYRLRPLLSTVYSFDGLERFKQRFGPAHWEDEYVVFPAGTWRSIRVGAALGQLILRGH</sequence>
<reference evidence="7" key="2">
    <citation type="submission" date="2020-09" db="EMBL/GenBank/DDBJ databases">
        <authorList>
            <person name="Sun Q."/>
            <person name="Ohkuma M."/>
        </authorList>
    </citation>
    <scope>NUCLEOTIDE SEQUENCE</scope>
    <source>
        <strain evidence="7">JCM 31311</strain>
    </source>
</reference>
<proteinExistence type="predicted"/>
<evidence type="ECO:0000256" key="2">
    <source>
        <dbReference type="ARBA" id="ARBA00022475"/>
    </source>
</evidence>
<gene>
    <name evidence="7" type="ORF">GCM10008957_51510</name>
</gene>
<keyword evidence="3" id="KW-0812">Transmembrane</keyword>
<dbReference type="PANTHER" id="PTHR34697">
    <property type="entry name" value="PHOSPHATIDYLGLYCEROL LYSYLTRANSFERASE"/>
    <property type="match status" value="1"/>
</dbReference>
<dbReference type="InterPro" id="IPR051211">
    <property type="entry name" value="PG_lysyltransferase"/>
</dbReference>
<dbReference type="InterPro" id="IPR024320">
    <property type="entry name" value="LPG_synthase_C"/>
</dbReference>
<protein>
    <recommendedName>
        <fullName evidence="6">Phosphatidylglycerol lysyltransferase C-terminal domain-containing protein</fullName>
    </recommendedName>
</protein>
<comment type="subcellular location">
    <subcellularLocation>
        <location evidence="1">Cell membrane</location>
        <topology evidence="1">Multi-pass membrane protein</topology>
    </subcellularLocation>
</comment>
<reference evidence="7" key="1">
    <citation type="journal article" date="2014" name="Int. J. Syst. Evol. Microbiol.">
        <title>Complete genome sequence of Corynebacterium casei LMG S-19264T (=DSM 44701T), isolated from a smear-ripened cheese.</title>
        <authorList>
            <consortium name="US DOE Joint Genome Institute (JGI-PGF)"/>
            <person name="Walter F."/>
            <person name="Albersmeier A."/>
            <person name="Kalinowski J."/>
            <person name="Ruckert C."/>
        </authorList>
    </citation>
    <scope>NUCLEOTIDE SEQUENCE</scope>
    <source>
        <strain evidence="7">JCM 31311</strain>
    </source>
</reference>
<dbReference type="EMBL" id="BMQL01000067">
    <property type="protein sequence ID" value="GGR35234.1"/>
    <property type="molecule type" value="Genomic_DNA"/>
</dbReference>
<evidence type="ECO:0000256" key="5">
    <source>
        <dbReference type="ARBA" id="ARBA00023136"/>
    </source>
</evidence>
<evidence type="ECO:0000256" key="4">
    <source>
        <dbReference type="ARBA" id="ARBA00022989"/>
    </source>
</evidence>
<keyword evidence="4" id="KW-1133">Transmembrane helix</keyword>
<evidence type="ECO:0000313" key="7">
    <source>
        <dbReference type="EMBL" id="GGR35234.1"/>
    </source>
</evidence>
<dbReference type="AlphaFoldDB" id="A0A918KVH0"/>
<name>A0A918KVH0_9DEIO</name>
<evidence type="ECO:0000313" key="8">
    <source>
        <dbReference type="Proteomes" id="UP000603865"/>
    </source>
</evidence>
<dbReference type="InterPro" id="IPR016181">
    <property type="entry name" value="Acyl_CoA_acyltransferase"/>
</dbReference>
<dbReference type="Proteomes" id="UP000603865">
    <property type="component" value="Unassembled WGS sequence"/>
</dbReference>
<comment type="caution">
    <text evidence="7">The sequence shown here is derived from an EMBL/GenBank/DDBJ whole genome shotgun (WGS) entry which is preliminary data.</text>
</comment>
<evidence type="ECO:0000256" key="3">
    <source>
        <dbReference type="ARBA" id="ARBA00022692"/>
    </source>
</evidence>
<dbReference type="GO" id="GO:0055091">
    <property type="term" value="P:phospholipid homeostasis"/>
    <property type="evidence" value="ECO:0007669"/>
    <property type="project" value="TreeGrafter"/>
</dbReference>